<evidence type="ECO:0000313" key="5">
    <source>
        <dbReference type="Proteomes" id="UP000595917"/>
    </source>
</evidence>
<reference evidence="4" key="1">
    <citation type="submission" date="2021-01" db="EMBL/GenBank/DDBJ databases">
        <title>Description of Breznakiella homolactica.</title>
        <authorList>
            <person name="Song Y."/>
            <person name="Brune A."/>
        </authorList>
    </citation>
    <scope>NUCLEOTIDE SEQUENCE</scope>
    <source>
        <strain evidence="4">RmG30</strain>
    </source>
</reference>
<dbReference type="Gene3D" id="3.40.190.10">
    <property type="entry name" value="Periplasmic binding protein-like II"/>
    <property type="match status" value="2"/>
</dbReference>
<evidence type="ECO:0000313" key="4">
    <source>
        <dbReference type="EMBL" id="QQO08134.1"/>
    </source>
</evidence>
<dbReference type="PANTHER" id="PTHR43649:SF12">
    <property type="entry name" value="DIACETYLCHITOBIOSE BINDING PROTEIN DASA"/>
    <property type="match status" value="1"/>
</dbReference>
<name>A0A7T8B827_9SPIR</name>
<dbReference type="RefSeq" id="WP_215625440.1">
    <property type="nucleotide sequence ID" value="NZ_CP067089.2"/>
</dbReference>
<dbReference type="EMBL" id="CP067089">
    <property type="protein sequence ID" value="QQO08134.1"/>
    <property type="molecule type" value="Genomic_DNA"/>
</dbReference>
<keyword evidence="3" id="KW-0732">Signal</keyword>
<evidence type="ECO:0000256" key="3">
    <source>
        <dbReference type="SAM" id="SignalP"/>
    </source>
</evidence>
<gene>
    <name evidence="4" type="ORF">JFL75_14450</name>
</gene>
<dbReference type="InterPro" id="IPR006059">
    <property type="entry name" value="SBP"/>
</dbReference>
<keyword evidence="5" id="KW-1185">Reference proteome</keyword>
<dbReference type="SUPFAM" id="SSF53850">
    <property type="entry name" value="Periplasmic binding protein-like II"/>
    <property type="match status" value="1"/>
</dbReference>
<dbReference type="Proteomes" id="UP000595917">
    <property type="component" value="Chromosome"/>
</dbReference>
<dbReference type="AlphaFoldDB" id="A0A7T8B827"/>
<accession>A0A7T8B827</accession>
<feature type="signal peptide" evidence="3">
    <location>
        <begin position="1"/>
        <end position="24"/>
    </location>
</feature>
<evidence type="ECO:0000256" key="2">
    <source>
        <dbReference type="ARBA" id="ARBA00008520"/>
    </source>
</evidence>
<evidence type="ECO:0000256" key="1">
    <source>
        <dbReference type="ARBA" id="ARBA00004418"/>
    </source>
</evidence>
<dbReference type="PANTHER" id="PTHR43649">
    <property type="entry name" value="ARABINOSE-BINDING PROTEIN-RELATED"/>
    <property type="match status" value="1"/>
</dbReference>
<dbReference type="KEGG" id="bhc:JFL75_14450"/>
<dbReference type="InterPro" id="IPR050490">
    <property type="entry name" value="Bact_solute-bd_prot1"/>
</dbReference>
<feature type="chain" id="PRO_5030692204" evidence="3">
    <location>
        <begin position="25"/>
        <end position="436"/>
    </location>
</feature>
<proteinExistence type="inferred from homology"/>
<organism evidence="4 5">
    <name type="scientific">Breznakiella homolactica</name>
    <dbReference type="NCBI Taxonomy" id="2798577"/>
    <lineage>
        <taxon>Bacteria</taxon>
        <taxon>Pseudomonadati</taxon>
        <taxon>Spirochaetota</taxon>
        <taxon>Spirochaetia</taxon>
        <taxon>Spirochaetales</taxon>
        <taxon>Breznakiellaceae</taxon>
        <taxon>Breznakiella</taxon>
    </lineage>
</organism>
<dbReference type="CDD" id="cd14748">
    <property type="entry name" value="PBP2_UgpB"/>
    <property type="match status" value="1"/>
</dbReference>
<dbReference type="GO" id="GO:0042597">
    <property type="term" value="C:periplasmic space"/>
    <property type="evidence" value="ECO:0007669"/>
    <property type="project" value="UniProtKB-SubCell"/>
</dbReference>
<dbReference type="Pfam" id="PF13416">
    <property type="entry name" value="SBP_bac_8"/>
    <property type="match status" value="1"/>
</dbReference>
<sequence>MKKRFVSAAVLVLACMLLAVPVMAGGQNDKGSATGDGPIVLRFYFPVGVAGPLATYMGEMAAEFTKAHPNIIVEPIYSGGYIETIQRALTSSKAGNPPDVALLTAADIWTGVDEKIILPLGPFIKQEGGDAFLSRYFEAFLDDCDVAGEYYALPFQKSTPIFYYNKDMFREAGLDPNKPPATWTEMKDMAQKLVQKERGETTRWGVEIPIDQWLLSCFIFQNGGQINNPEGTKTFLNSSEAIGALEFLQSLSAEGLMPARRLFGDSSADFVAGKTAMMYNSTGSMAFVKESATFDWGVAFLPENKKRIVATGGGQLVIMSGIPEARQKAAWEFLKWMTEPEQAAYWSMKTGYVAVNKGAFDVPEMKQYVEGFPYSIAARDQLQYAVGEPPSTHNARQISRFMTDAIEGALAGRVTPAAALNSAQAEAEKVLQAYNK</sequence>
<comment type="similarity">
    <text evidence="2">Belongs to the bacterial solute-binding protein 1 family.</text>
</comment>
<comment type="subcellular location">
    <subcellularLocation>
        <location evidence="1">Periplasm</location>
    </subcellularLocation>
</comment>
<protein>
    <submittedName>
        <fullName evidence="4">ABC transporter substrate-binding protein</fullName>
    </submittedName>
</protein>
<dbReference type="PROSITE" id="PS51257">
    <property type="entry name" value="PROKAR_LIPOPROTEIN"/>
    <property type="match status" value="1"/>
</dbReference>